<dbReference type="SUPFAM" id="SSF47413">
    <property type="entry name" value="lambda repressor-like DNA-binding domains"/>
    <property type="match status" value="1"/>
</dbReference>
<name>A0A365GZT9_9ACTN</name>
<dbReference type="Proteomes" id="UP000251891">
    <property type="component" value="Unassembled WGS sequence"/>
</dbReference>
<dbReference type="EMBL" id="QLYX01000013">
    <property type="protein sequence ID" value="RAY12327.1"/>
    <property type="molecule type" value="Genomic_DNA"/>
</dbReference>
<feature type="domain" description="DUF5753" evidence="1">
    <location>
        <begin position="104"/>
        <end position="168"/>
    </location>
</feature>
<dbReference type="InterPro" id="IPR010982">
    <property type="entry name" value="Lambda_DNA-bd_dom_sf"/>
</dbReference>
<dbReference type="AlphaFoldDB" id="A0A365GZT9"/>
<gene>
    <name evidence="2" type="ORF">DPM19_24535</name>
</gene>
<comment type="caution">
    <text evidence="2">The sequence shown here is derived from an EMBL/GenBank/DDBJ whole genome shotgun (WGS) entry which is preliminary data.</text>
</comment>
<dbReference type="Pfam" id="PF19054">
    <property type="entry name" value="DUF5753"/>
    <property type="match status" value="1"/>
</dbReference>
<dbReference type="OrthoDB" id="5177725at2"/>
<dbReference type="InterPro" id="IPR043917">
    <property type="entry name" value="DUF5753"/>
</dbReference>
<evidence type="ECO:0000313" key="2">
    <source>
        <dbReference type="EMBL" id="RAY12327.1"/>
    </source>
</evidence>
<proteinExistence type="predicted"/>
<sequence length="168" mass="19274">MISYSPTLRRRRLATLLHRLREEAGLTAEEAATELRNMGGRWSKSKISRIEDPRYPAPSPRDVRDMLEVYGMPDERRRDAFFQLTADAAQQGWWTAYKDVLSGSYIDFEAEASSIRTFEPLVIPGLLQTPAYAAEIIKAGLVRDPAEIERRVGLRMNRQKILDRTRPP</sequence>
<reference evidence="2 3" key="1">
    <citation type="submission" date="2018-06" db="EMBL/GenBank/DDBJ databases">
        <title>Actinomadura craniellae sp. nov. isolated from marine sponge Craniella sp.</title>
        <authorList>
            <person name="Li L."/>
            <person name="Xu Q.H."/>
            <person name="Lin H.W."/>
            <person name="Lu Y.H."/>
        </authorList>
    </citation>
    <scope>NUCLEOTIDE SEQUENCE [LARGE SCALE GENOMIC DNA]</scope>
    <source>
        <strain evidence="2 3">LHW63021</strain>
    </source>
</reference>
<accession>A0A365GZT9</accession>
<evidence type="ECO:0000259" key="1">
    <source>
        <dbReference type="Pfam" id="PF19054"/>
    </source>
</evidence>
<keyword evidence="3" id="KW-1185">Reference proteome</keyword>
<dbReference type="RefSeq" id="WP_111870383.1">
    <property type="nucleotide sequence ID" value="NZ_QLYX01000013.1"/>
</dbReference>
<protein>
    <recommendedName>
        <fullName evidence="1">DUF5753 domain-containing protein</fullName>
    </recommendedName>
</protein>
<organism evidence="2 3">
    <name type="scientific">Actinomadura craniellae</name>
    <dbReference type="NCBI Taxonomy" id="2231787"/>
    <lineage>
        <taxon>Bacteria</taxon>
        <taxon>Bacillati</taxon>
        <taxon>Actinomycetota</taxon>
        <taxon>Actinomycetes</taxon>
        <taxon>Streptosporangiales</taxon>
        <taxon>Thermomonosporaceae</taxon>
        <taxon>Actinomadura</taxon>
    </lineage>
</organism>
<dbReference type="GO" id="GO:0003677">
    <property type="term" value="F:DNA binding"/>
    <property type="evidence" value="ECO:0007669"/>
    <property type="project" value="InterPro"/>
</dbReference>
<evidence type="ECO:0000313" key="3">
    <source>
        <dbReference type="Proteomes" id="UP000251891"/>
    </source>
</evidence>
<dbReference type="Pfam" id="PF13560">
    <property type="entry name" value="HTH_31"/>
    <property type="match status" value="1"/>
</dbReference>
<dbReference type="Gene3D" id="1.10.260.40">
    <property type="entry name" value="lambda repressor-like DNA-binding domains"/>
    <property type="match status" value="1"/>
</dbReference>